<reference evidence="1" key="2">
    <citation type="submission" date="2019-12" db="EMBL/GenBank/DDBJ databases">
        <authorList>
            <person name="Hoang T.H.H."/>
            <person name="Okutani A."/>
        </authorList>
    </citation>
    <scope>NUCLEOTIDE SEQUENCE</scope>
    <source>
        <strain evidence="1">QuyetLC</strain>
    </source>
</reference>
<protein>
    <submittedName>
        <fullName evidence="1">Uncharacterized protein</fullName>
    </submittedName>
</protein>
<dbReference type="AlphaFoldDB" id="A0A640MPK5"/>
<accession>A0A640MPK5</accession>
<sequence>MCQNYKLDCQNIALSIFHGFIIWKIKLFQGGKDNVKQAIESMQFTDTVFWNTLKYGVPEFYIIS</sequence>
<dbReference type="EMBL" id="BLEY01000027">
    <property type="protein sequence ID" value="GEU14208.1"/>
    <property type="molecule type" value="Genomic_DNA"/>
</dbReference>
<name>A0A640MPK5_BACAN</name>
<reference evidence="1" key="1">
    <citation type="submission" date="2019-12" db="EMBL/GenBank/DDBJ databases">
        <title>Epidemiological and comparative genomic analysis of Bacillus anthracis isolated from northern Vietnam.</title>
        <authorList>
            <person name="Hoang T.T.H."/>
            <person name="Dang D.A."/>
            <person name="Pham M.H."/>
            <person name="Luong M.H."/>
            <person name="Tran N.D."/>
            <person name="Nguyen T.H."/>
            <person name="Nguyen T.T."/>
            <person name="Inoue S."/>
            <person name="Morikawa S."/>
            <person name="Okutani A."/>
        </authorList>
    </citation>
    <scope>NUCLEOTIDE SEQUENCE</scope>
    <source>
        <strain evidence="1">QuyetLC</strain>
    </source>
</reference>
<organism evidence="1">
    <name type="scientific">Bacillus anthracis</name>
    <name type="common">anthrax bacterium</name>
    <dbReference type="NCBI Taxonomy" id="1392"/>
    <lineage>
        <taxon>Bacteria</taxon>
        <taxon>Bacillati</taxon>
        <taxon>Bacillota</taxon>
        <taxon>Bacilli</taxon>
        <taxon>Bacillales</taxon>
        <taxon>Bacillaceae</taxon>
        <taxon>Bacillus</taxon>
        <taxon>Bacillus cereus group</taxon>
    </lineage>
</organism>
<comment type="caution">
    <text evidence="1">The sequence shown here is derived from an EMBL/GenBank/DDBJ whole genome shotgun (WGS) entry which is preliminary data.</text>
</comment>
<evidence type="ECO:0000313" key="1">
    <source>
        <dbReference type="EMBL" id="GEU14208.1"/>
    </source>
</evidence>
<proteinExistence type="predicted"/>
<gene>
    <name evidence="1" type="ORF">QuyetLC_26790</name>
</gene>